<dbReference type="Proteomes" id="UP000019102">
    <property type="component" value="Unassembled WGS sequence"/>
</dbReference>
<dbReference type="OrthoDB" id="2607719at2"/>
<dbReference type="Pfam" id="PF01381">
    <property type="entry name" value="HTH_3"/>
    <property type="match status" value="1"/>
</dbReference>
<comment type="caution">
    <text evidence="2">The sequence shown here is derived from an EMBL/GenBank/DDBJ whole genome shotgun (WGS) entry which is preliminary data.</text>
</comment>
<organism evidence="2 3">
    <name type="scientific">Gracilibacillus boraciitolerans JCM 21714</name>
    <dbReference type="NCBI Taxonomy" id="1298598"/>
    <lineage>
        <taxon>Bacteria</taxon>
        <taxon>Bacillati</taxon>
        <taxon>Bacillota</taxon>
        <taxon>Bacilli</taxon>
        <taxon>Bacillales</taxon>
        <taxon>Bacillaceae</taxon>
        <taxon>Gracilibacillus</taxon>
    </lineage>
</organism>
<dbReference type="SMART" id="SM00530">
    <property type="entry name" value="HTH_XRE"/>
    <property type="match status" value="1"/>
</dbReference>
<dbReference type="AlphaFoldDB" id="W4VKH7"/>
<accession>W4VKH7</accession>
<evidence type="ECO:0000313" key="2">
    <source>
        <dbReference type="EMBL" id="GAE93885.1"/>
    </source>
</evidence>
<dbReference type="SUPFAM" id="SSF47413">
    <property type="entry name" value="lambda repressor-like DNA-binding domains"/>
    <property type="match status" value="1"/>
</dbReference>
<dbReference type="STRING" id="1298598.JCM21714_2997"/>
<sequence length="225" mass="26001">MSGIYISSYDFQYLKDSNLGGRLRFFRQHMVQYKGSDYTITSLGSRLGVTPQSISAIERGDSKNPSFLLVHKLTREYRVPLDSVTDEFYQGEENLFSIGKPDVTYIDDEDFFLEDDDTENDKDQSHEDDVEDYFSFNDSKGLLLYQCYDKQSVTPLLHVRLKEDISHNDIFHLTSRLIFETSMLKNESFNEEKALHPFVEASDLLDRIGKSLSAEELLSLLSDEK</sequence>
<evidence type="ECO:0000259" key="1">
    <source>
        <dbReference type="PROSITE" id="PS50943"/>
    </source>
</evidence>
<name>W4VKH7_9BACI</name>
<keyword evidence="3" id="KW-1185">Reference proteome</keyword>
<reference evidence="2 3" key="1">
    <citation type="journal article" date="2014" name="Genome Announc.">
        <title>Draft Genome Sequence of the Boron-Tolerant and Moderately Halotolerant Bacterium Gracilibacillus boraciitolerans JCM 21714T.</title>
        <authorList>
            <person name="Ahmed I."/>
            <person name="Oshima K."/>
            <person name="Suda W."/>
            <person name="Kitamura K."/>
            <person name="Iida T."/>
            <person name="Ohmori Y."/>
            <person name="Fujiwara T."/>
            <person name="Hattori M."/>
            <person name="Ohkuma M."/>
        </authorList>
    </citation>
    <scope>NUCLEOTIDE SEQUENCE [LARGE SCALE GENOMIC DNA]</scope>
    <source>
        <strain evidence="2 3">JCM 21714</strain>
    </source>
</reference>
<dbReference type="Gene3D" id="1.10.260.40">
    <property type="entry name" value="lambda repressor-like DNA-binding domains"/>
    <property type="match status" value="1"/>
</dbReference>
<dbReference type="GO" id="GO:0003677">
    <property type="term" value="F:DNA binding"/>
    <property type="evidence" value="ECO:0007669"/>
    <property type="project" value="InterPro"/>
</dbReference>
<dbReference type="InterPro" id="IPR001387">
    <property type="entry name" value="Cro/C1-type_HTH"/>
</dbReference>
<dbReference type="RefSeq" id="WP_035724352.1">
    <property type="nucleotide sequence ID" value="NZ_BAVS01000016.1"/>
</dbReference>
<dbReference type="InterPro" id="IPR010982">
    <property type="entry name" value="Lambda_DNA-bd_dom_sf"/>
</dbReference>
<dbReference type="PROSITE" id="PS50943">
    <property type="entry name" value="HTH_CROC1"/>
    <property type="match status" value="1"/>
</dbReference>
<evidence type="ECO:0000313" key="3">
    <source>
        <dbReference type="Proteomes" id="UP000019102"/>
    </source>
</evidence>
<dbReference type="EMBL" id="BAVS01000016">
    <property type="protein sequence ID" value="GAE93885.1"/>
    <property type="molecule type" value="Genomic_DNA"/>
</dbReference>
<dbReference type="CDD" id="cd00093">
    <property type="entry name" value="HTH_XRE"/>
    <property type="match status" value="1"/>
</dbReference>
<feature type="domain" description="HTH cro/C1-type" evidence="1">
    <location>
        <begin position="38"/>
        <end position="84"/>
    </location>
</feature>
<proteinExistence type="predicted"/>
<gene>
    <name evidence="2" type="ORF">JCM21714_2997</name>
</gene>
<protein>
    <recommendedName>
        <fullName evidence="1">HTH cro/C1-type domain-containing protein</fullName>
    </recommendedName>
</protein>